<name>A0ABD3H392_9MARC</name>
<feature type="region of interest" description="Disordered" evidence="1">
    <location>
        <begin position="188"/>
        <end position="220"/>
    </location>
</feature>
<evidence type="ECO:0000313" key="2">
    <source>
        <dbReference type="EMBL" id="KAL3684860.1"/>
    </source>
</evidence>
<comment type="caution">
    <text evidence="2">The sequence shown here is derived from an EMBL/GenBank/DDBJ whole genome shotgun (WGS) entry which is preliminary data.</text>
</comment>
<sequence>MIKYVTALQQIAVAFRTHHDSKEEFRSNKVMHSKLRDLQPDLFLPQAVESNPNKKLVNGQPYEDILYYKEAALYSPTYYLMMIVAELFWSAGRASRFLTPMLYAYLRSFSGHQTNWVKAILHSLPLEIISLQTAARPKITRRWSHMTKECDITLSGLEAKFPHAIVDVAELHEKCQLPEDIPVAAVHKDGSSEEAIQPRNVSRSRATGMANNKVSPQRNGLTVQPDTAALQGYPLRPPKAGFSRVRITNRLRIIRLPPLQAALVVFIADGGGQFDDIWLVAFVKEGASQFGSRTRWNWFWRSCPQGYHHGNRSASSKRYIVSCQDKRIVDTVGSL</sequence>
<proteinExistence type="predicted"/>
<keyword evidence="3" id="KW-1185">Reference proteome</keyword>
<organism evidence="2 3">
    <name type="scientific">Riccia sorocarpa</name>
    <dbReference type="NCBI Taxonomy" id="122646"/>
    <lineage>
        <taxon>Eukaryota</taxon>
        <taxon>Viridiplantae</taxon>
        <taxon>Streptophyta</taxon>
        <taxon>Embryophyta</taxon>
        <taxon>Marchantiophyta</taxon>
        <taxon>Marchantiopsida</taxon>
        <taxon>Marchantiidae</taxon>
        <taxon>Marchantiales</taxon>
        <taxon>Ricciaceae</taxon>
        <taxon>Riccia</taxon>
    </lineage>
</organism>
<dbReference type="Proteomes" id="UP001633002">
    <property type="component" value="Unassembled WGS sequence"/>
</dbReference>
<dbReference type="EMBL" id="JBJQOH010000006">
    <property type="protein sequence ID" value="KAL3684860.1"/>
    <property type="molecule type" value="Genomic_DNA"/>
</dbReference>
<protein>
    <submittedName>
        <fullName evidence="2">Uncharacterized protein</fullName>
    </submittedName>
</protein>
<gene>
    <name evidence="2" type="ORF">R1sor_002882</name>
</gene>
<dbReference type="AlphaFoldDB" id="A0ABD3H392"/>
<reference evidence="2 3" key="1">
    <citation type="submission" date="2024-09" db="EMBL/GenBank/DDBJ databases">
        <title>Chromosome-scale assembly of Riccia sorocarpa.</title>
        <authorList>
            <person name="Paukszto L."/>
        </authorList>
    </citation>
    <scope>NUCLEOTIDE SEQUENCE [LARGE SCALE GENOMIC DNA]</scope>
    <source>
        <strain evidence="2">LP-2024</strain>
        <tissue evidence="2">Aerial parts of the thallus</tissue>
    </source>
</reference>
<evidence type="ECO:0000313" key="3">
    <source>
        <dbReference type="Proteomes" id="UP001633002"/>
    </source>
</evidence>
<accession>A0ABD3H392</accession>
<evidence type="ECO:0000256" key="1">
    <source>
        <dbReference type="SAM" id="MobiDB-lite"/>
    </source>
</evidence>
<feature type="compositionally biased region" description="Polar residues" evidence="1">
    <location>
        <begin position="199"/>
        <end position="220"/>
    </location>
</feature>